<keyword evidence="2" id="KW-1185">Reference proteome</keyword>
<accession>A0A2N5RX52</accession>
<evidence type="ECO:0000313" key="2">
    <source>
        <dbReference type="Proteomes" id="UP000235388"/>
    </source>
</evidence>
<dbReference type="AlphaFoldDB" id="A0A2N5RX52"/>
<comment type="caution">
    <text evidence="1">The sequence shown here is derived from an EMBL/GenBank/DDBJ whole genome shotgun (WGS) entry which is preliminary data.</text>
</comment>
<organism evidence="1 2">
    <name type="scientific">Puccinia coronata f. sp. avenae</name>
    <dbReference type="NCBI Taxonomy" id="200324"/>
    <lineage>
        <taxon>Eukaryota</taxon>
        <taxon>Fungi</taxon>
        <taxon>Dikarya</taxon>
        <taxon>Basidiomycota</taxon>
        <taxon>Pucciniomycotina</taxon>
        <taxon>Pucciniomycetes</taxon>
        <taxon>Pucciniales</taxon>
        <taxon>Pucciniaceae</taxon>
        <taxon>Puccinia</taxon>
    </lineage>
</organism>
<proteinExistence type="predicted"/>
<protein>
    <submittedName>
        <fullName evidence="1">Uncharacterized protein</fullName>
    </submittedName>
</protein>
<reference evidence="1 2" key="1">
    <citation type="submission" date="2017-11" db="EMBL/GenBank/DDBJ databases">
        <title>De novo assembly and phasing of dikaryotic genomes from two isolates of Puccinia coronata f. sp. avenae, the causal agent of oat crown rust.</title>
        <authorList>
            <person name="Miller M.E."/>
            <person name="Zhang Y."/>
            <person name="Omidvar V."/>
            <person name="Sperschneider J."/>
            <person name="Schwessinger B."/>
            <person name="Raley C."/>
            <person name="Palmer J.M."/>
            <person name="Garnica D."/>
            <person name="Upadhyaya N."/>
            <person name="Rathjen J."/>
            <person name="Taylor J.M."/>
            <person name="Park R.F."/>
            <person name="Dodds P.N."/>
            <person name="Hirsch C.D."/>
            <person name="Kianian S.F."/>
            <person name="Figueroa M."/>
        </authorList>
    </citation>
    <scope>NUCLEOTIDE SEQUENCE [LARGE SCALE GENOMIC DNA]</scope>
    <source>
        <strain evidence="1">12NC29</strain>
    </source>
</reference>
<dbReference type="Proteomes" id="UP000235388">
    <property type="component" value="Unassembled WGS sequence"/>
</dbReference>
<feature type="non-terminal residue" evidence="1">
    <location>
        <position position="81"/>
    </location>
</feature>
<sequence length="81" mass="8987">MVQALHLIPGSNSMERQGFLGYLSSNLNSWPTNFKSAQQATRPPEEGVSGDVARFKVVRRPMAPNRKLRDFQGGSRKTLNG</sequence>
<gene>
    <name evidence="1" type="ORF">PCANC_27908</name>
</gene>
<dbReference type="EMBL" id="PGCJ01001421">
    <property type="protein sequence ID" value="PLW05560.1"/>
    <property type="molecule type" value="Genomic_DNA"/>
</dbReference>
<evidence type="ECO:0000313" key="1">
    <source>
        <dbReference type="EMBL" id="PLW05560.1"/>
    </source>
</evidence>
<name>A0A2N5RX52_9BASI</name>